<evidence type="ECO:0000313" key="5">
    <source>
        <dbReference type="Proteomes" id="UP001141336"/>
    </source>
</evidence>
<evidence type="ECO:0000313" key="4">
    <source>
        <dbReference type="EMBL" id="MCZ0862559.1"/>
    </source>
</evidence>
<feature type="domain" description="Proteinase inhibitor I42 chagasin" evidence="3">
    <location>
        <begin position="164"/>
        <end position="245"/>
    </location>
</feature>
<sequence length="252" mass="27085">MKKNSILFIGLALAVLAVFLAGTVVAATYETPNENSTVLNPDLTVSVEKAVAEIAIGDQVKFIMPSNPATGYTWVVTNAEGLNVTEDFLASDSELIGAGGKQVFILSADKAGIYTFTAEYKRSWETETAPAATFTQIIVVRDDGQNTVKEPVFVVSFDGTMNPQVNHVVKITVPGNPTTGYEWHVTAVDGLTILKSGYIPDEHKEGMTGVGGTYVWYVTADNAGTYTFGAEYTRSWETDAAGQFAISLIFTE</sequence>
<dbReference type="EMBL" id="JAPTGC010000005">
    <property type="protein sequence ID" value="MCZ0862559.1"/>
    <property type="molecule type" value="Genomic_DNA"/>
</dbReference>
<comment type="caution">
    <text evidence="4">The sequence shown here is derived from an EMBL/GenBank/DDBJ whole genome shotgun (WGS) entry which is preliminary data.</text>
</comment>
<dbReference type="PANTHER" id="PTHR36530:SF1">
    <property type="entry name" value="AMOEBIASIN-1"/>
    <property type="match status" value="1"/>
</dbReference>
<keyword evidence="2" id="KW-0789">Thiol protease inhibitor</keyword>
<dbReference type="InterPro" id="IPR036331">
    <property type="entry name" value="Chagasin-like_sf"/>
</dbReference>
<keyword evidence="1 4" id="KW-0646">Protease inhibitor</keyword>
<gene>
    <name evidence="4" type="ORF">O0S09_04715</name>
</gene>
<evidence type="ECO:0000256" key="1">
    <source>
        <dbReference type="ARBA" id="ARBA00022690"/>
    </source>
</evidence>
<dbReference type="InterPro" id="IPR052781">
    <property type="entry name" value="Cys_protease_inhibitor_I42"/>
</dbReference>
<reference evidence="4" key="1">
    <citation type="submission" date="2022-12" db="EMBL/GenBank/DDBJ databases">
        <title>Isolation and characterisation of novel Methanocorpusculum spp. from native Australian herbivores indicates the genus is ancestrally host-associated.</title>
        <authorList>
            <person name="Volmer J.G."/>
            <person name="Soo R.M."/>
            <person name="Evans P.N."/>
            <person name="Hoedt E.C."/>
            <person name="Astorga Alsina A.L."/>
            <person name="Woodcroft B.J."/>
            <person name="Tyson G.W."/>
            <person name="Hugenholtz P."/>
            <person name="Morrison M."/>
        </authorList>
    </citation>
    <scope>NUCLEOTIDE SEQUENCE</scope>
    <source>
        <strain evidence="4">CW153</strain>
    </source>
</reference>
<dbReference type="Gene3D" id="2.60.40.2020">
    <property type="match status" value="2"/>
</dbReference>
<dbReference type="Proteomes" id="UP001141336">
    <property type="component" value="Unassembled WGS sequence"/>
</dbReference>
<evidence type="ECO:0000259" key="3">
    <source>
        <dbReference type="Pfam" id="PF09394"/>
    </source>
</evidence>
<name>A0ABT4ILB4_9EURY</name>
<evidence type="ECO:0000256" key="2">
    <source>
        <dbReference type="ARBA" id="ARBA00022704"/>
    </source>
</evidence>
<organism evidence="4 5">
    <name type="scientific">Methanocorpusculum vombati</name>
    <dbReference type="NCBI Taxonomy" id="3002864"/>
    <lineage>
        <taxon>Archaea</taxon>
        <taxon>Methanobacteriati</taxon>
        <taxon>Methanobacteriota</taxon>
        <taxon>Stenosarchaea group</taxon>
        <taxon>Methanomicrobia</taxon>
        <taxon>Methanomicrobiales</taxon>
        <taxon>Methanocorpusculaceae</taxon>
        <taxon>Methanocorpusculum</taxon>
    </lineage>
</organism>
<proteinExistence type="predicted"/>
<dbReference type="Pfam" id="PF09394">
    <property type="entry name" value="Inhibitor_I42"/>
    <property type="match status" value="2"/>
</dbReference>
<dbReference type="RefSeq" id="WP_268922816.1">
    <property type="nucleotide sequence ID" value="NZ_JAPTGC010000005.1"/>
</dbReference>
<dbReference type="SUPFAM" id="SSF141066">
    <property type="entry name" value="ICP-like"/>
    <property type="match status" value="2"/>
</dbReference>
<keyword evidence="5" id="KW-1185">Reference proteome</keyword>
<protein>
    <submittedName>
        <fullName evidence="4">Protease inhibitor I42 family protein</fullName>
    </submittedName>
</protein>
<feature type="domain" description="Proteinase inhibitor I42 chagasin" evidence="3">
    <location>
        <begin position="54"/>
        <end position="135"/>
    </location>
</feature>
<dbReference type="PANTHER" id="PTHR36530">
    <property type="entry name" value="INHIBITOR OF CYSTEINE PEPTIDASE"/>
    <property type="match status" value="1"/>
</dbReference>
<dbReference type="InterPro" id="IPR018990">
    <property type="entry name" value="Prot_inh_I42_chagasin"/>
</dbReference>
<accession>A0ABT4ILB4</accession>
<dbReference type="GO" id="GO:0030414">
    <property type="term" value="F:peptidase inhibitor activity"/>
    <property type="evidence" value="ECO:0007669"/>
    <property type="project" value="UniProtKB-KW"/>
</dbReference>